<evidence type="ECO:0000256" key="5">
    <source>
        <dbReference type="HAMAP-Rule" id="MF_01928"/>
    </source>
</evidence>
<sequence>MQAGMRMKTTPFLPDTTIGIIGGGQLGRMMALAGRAMGYRFNVLDPDEAAPARAIADTFFQGSFADTEGLMRLAEASDVLVYEFEHIDTHSLEMVARIKPLPQGVTILRLAQHRALEKEGLSAHGFPVAPYTLLRTPDDLIPALKKLGLPVVVKTTSGGYDGKGQWHIQTEGEIQIVRRAIEAVYANFRANRDDREPDRPTSITKEEMPLYDESLDRVDRNGRAVRGFLSSDLVRVPLIVERFIPYEKELSVIVSRRADGESQVFPVAENHHVDGILRRSIVPARVPDAVQKKAAVLATAIADAFGVVGLLAVELFYLPDGTLLINELAPRPHNSGHYTLDAVSTSQFEQFLRAVLHLPLGDVRLFTPVVMVNILGEHLPSLLKVLPTLDARVKVHLYGKKEARAGRKMGHLNILAESVEEALEVARTIGIS</sequence>
<organism evidence="7 8">
    <name type="scientific">Candidatus Carbonibacillus altaicus</name>
    <dbReference type="NCBI Taxonomy" id="2163959"/>
    <lineage>
        <taxon>Bacteria</taxon>
        <taxon>Bacillati</taxon>
        <taxon>Bacillota</taxon>
        <taxon>Bacilli</taxon>
        <taxon>Bacillales</taxon>
        <taxon>Candidatus Carbonibacillus</taxon>
    </lineage>
</organism>
<feature type="binding site" evidence="5">
    <location>
        <begin position="159"/>
        <end position="165"/>
    </location>
    <ligand>
        <name>ATP</name>
        <dbReference type="ChEBI" id="CHEBI:30616"/>
    </ligand>
</feature>
<dbReference type="Pfam" id="PF22660">
    <property type="entry name" value="RS_preATP-grasp-like"/>
    <property type="match status" value="1"/>
</dbReference>
<keyword evidence="4 5" id="KW-0067">ATP-binding</keyword>
<feature type="binding site" evidence="5">
    <location>
        <position position="249"/>
    </location>
    <ligand>
        <name>ATP</name>
        <dbReference type="ChEBI" id="CHEBI:30616"/>
    </ligand>
</feature>
<comment type="catalytic activity">
    <reaction evidence="5">
        <text>5-amino-1-(5-phospho-beta-D-ribosyl)imidazole + hydrogencarbonate + ATP = 5-carboxyamino-1-(5-phospho-D-ribosyl)imidazole + ADP + phosphate + 2 H(+)</text>
        <dbReference type="Rhea" id="RHEA:19317"/>
        <dbReference type="ChEBI" id="CHEBI:15378"/>
        <dbReference type="ChEBI" id="CHEBI:17544"/>
        <dbReference type="ChEBI" id="CHEBI:30616"/>
        <dbReference type="ChEBI" id="CHEBI:43474"/>
        <dbReference type="ChEBI" id="CHEBI:58730"/>
        <dbReference type="ChEBI" id="CHEBI:137981"/>
        <dbReference type="ChEBI" id="CHEBI:456216"/>
        <dbReference type="EC" id="6.3.4.18"/>
    </reaction>
</comment>
<dbReference type="UniPathway" id="UPA00074">
    <property type="reaction ID" value="UER00942"/>
</dbReference>
<feature type="binding site" evidence="5">
    <location>
        <position position="114"/>
    </location>
    <ligand>
        <name>ATP</name>
        <dbReference type="ChEBI" id="CHEBI:30616"/>
    </ligand>
</feature>
<proteinExistence type="inferred from homology"/>
<feature type="domain" description="ATP-grasp" evidence="6">
    <location>
        <begin position="118"/>
        <end position="356"/>
    </location>
</feature>
<dbReference type="InterPro" id="IPR040686">
    <property type="entry name" value="PurK_C"/>
</dbReference>
<accession>A0A2R6XZK3</accession>
<dbReference type="InterPro" id="IPR011761">
    <property type="entry name" value="ATP-grasp"/>
</dbReference>
<dbReference type="GO" id="GO:0004638">
    <property type="term" value="F:phosphoribosylaminoimidazole carboxylase activity"/>
    <property type="evidence" value="ECO:0007669"/>
    <property type="project" value="InterPro"/>
</dbReference>
<feature type="binding site" evidence="5">
    <location>
        <begin position="241"/>
        <end position="244"/>
    </location>
    <ligand>
        <name>ATP</name>
        <dbReference type="ChEBI" id="CHEBI:30616"/>
    </ligand>
</feature>
<dbReference type="GO" id="GO:0005524">
    <property type="term" value="F:ATP binding"/>
    <property type="evidence" value="ECO:0007669"/>
    <property type="project" value="UniProtKB-UniRule"/>
</dbReference>
<comment type="function">
    <text evidence="5">Catalyzes the ATP-dependent conversion of 5-aminoimidazole ribonucleotide (AIR) and HCO(3)(-) to N5-carboxyaminoimidazole ribonucleotide (N5-CAIR).</text>
</comment>
<name>A0A2R6XZK3_9BACL</name>
<dbReference type="AlphaFoldDB" id="A0A2R6XZK3"/>
<dbReference type="InterPro" id="IPR011054">
    <property type="entry name" value="Rudment_hybrid_motif"/>
</dbReference>
<evidence type="ECO:0000256" key="1">
    <source>
        <dbReference type="ARBA" id="ARBA00022598"/>
    </source>
</evidence>
<dbReference type="Gene3D" id="3.40.50.20">
    <property type="match status" value="1"/>
</dbReference>
<dbReference type="FunFam" id="3.30.470.20:FF:000029">
    <property type="entry name" value="N5-carboxyaminoimidazole ribonucleotide synthase"/>
    <property type="match status" value="1"/>
</dbReference>
<gene>
    <name evidence="5" type="primary">purK</name>
    <name evidence="7" type="ORF">BSOLF_1435</name>
</gene>
<dbReference type="InterPro" id="IPR016185">
    <property type="entry name" value="PreATP-grasp_dom_sf"/>
</dbReference>
<dbReference type="GO" id="GO:0046872">
    <property type="term" value="F:metal ion binding"/>
    <property type="evidence" value="ECO:0007669"/>
    <property type="project" value="InterPro"/>
</dbReference>
<protein>
    <recommendedName>
        <fullName evidence="5">N5-carboxyaminoimidazole ribonucleotide synthase</fullName>
        <shortName evidence="5">N5-CAIR synthase</shortName>
        <ecNumber evidence="5">6.3.4.18</ecNumber>
    </recommendedName>
    <alternativeName>
        <fullName evidence="5">5-(carboxyamino)imidazole ribonucleotide synthetase</fullName>
    </alternativeName>
</protein>
<dbReference type="PANTHER" id="PTHR11609">
    <property type="entry name" value="PURINE BIOSYNTHESIS PROTEIN 6/7, PUR6/7"/>
    <property type="match status" value="1"/>
</dbReference>
<dbReference type="SUPFAM" id="SSF52440">
    <property type="entry name" value="PreATP-grasp domain"/>
    <property type="match status" value="1"/>
</dbReference>
<dbReference type="Pfam" id="PF02222">
    <property type="entry name" value="ATP-grasp"/>
    <property type="match status" value="2"/>
</dbReference>
<dbReference type="Gene3D" id="3.30.1490.20">
    <property type="entry name" value="ATP-grasp fold, A domain"/>
    <property type="match status" value="1"/>
</dbReference>
<evidence type="ECO:0000256" key="4">
    <source>
        <dbReference type="ARBA" id="ARBA00022840"/>
    </source>
</evidence>
<dbReference type="InterPro" id="IPR054350">
    <property type="entry name" value="PurT/PurK_preATP-grasp"/>
</dbReference>
<dbReference type="GO" id="GO:0006189">
    <property type="term" value="P:'de novo' IMP biosynthetic process"/>
    <property type="evidence" value="ECO:0007669"/>
    <property type="project" value="UniProtKB-UniRule"/>
</dbReference>
<dbReference type="GO" id="GO:0034028">
    <property type="term" value="F:5-(carboxyamino)imidazole ribonucleotide synthase activity"/>
    <property type="evidence" value="ECO:0007669"/>
    <property type="project" value="UniProtKB-UniRule"/>
</dbReference>
<comment type="subunit">
    <text evidence="5">Homodimer.</text>
</comment>
<feature type="binding site" evidence="5">
    <location>
        <position position="154"/>
    </location>
    <ligand>
        <name>ATP</name>
        <dbReference type="ChEBI" id="CHEBI:30616"/>
    </ligand>
</feature>
<comment type="pathway">
    <text evidence="5">Purine metabolism; IMP biosynthesis via de novo pathway; 5-amino-1-(5-phospho-D-ribosyl)imidazole-4-carboxylate from 5-amino-1-(5-phospho-D-ribosyl)imidazole (N5-CAIR route): step 1/2.</text>
</comment>
<evidence type="ECO:0000259" key="6">
    <source>
        <dbReference type="PROSITE" id="PS50975"/>
    </source>
</evidence>
<dbReference type="Gene3D" id="3.30.470.20">
    <property type="entry name" value="ATP-grasp fold, B domain"/>
    <property type="match status" value="1"/>
</dbReference>
<dbReference type="SUPFAM" id="SSF51246">
    <property type="entry name" value="Rudiment single hybrid motif"/>
    <property type="match status" value="1"/>
</dbReference>
<dbReference type="EC" id="6.3.4.18" evidence="5"/>
<keyword evidence="2 5" id="KW-0547">Nucleotide-binding</keyword>
<dbReference type="HAMAP" id="MF_01928">
    <property type="entry name" value="PurK"/>
    <property type="match status" value="1"/>
</dbReference>
<dbReference type="EMBL" id="PEBX01000069">
    <property type="protein sequence ID" value="PTQ55820.1"/>
    <property type="molecule type" value="Genomic_DNA"/>
</dbReference>
<dbReference type="InterPro" id="IPR005875">
    <property type="entry name" value="PurK"/>
</dbReference>
<dbReference type="Pfam" id="PF17769">
    <property type="entry name" value="PurK_C"/>
    <property type="match status" value="1"/>
</dbReference>
<comment type="caution">
    <text evidence="7">The sequence shown here is derived from an EMBL/GenBank/DDBJ whole genome shotgun (WGS) entry which is preliminary data.</text>
</comment>
<reference evidence="8" key="1">
    <citation type="journal article" date="2018" name="Sci. Rep.">
        <title>Lignite coal burning seam in the remote Altai Mountains harbors a hydrogen-driven thermophilic microbial community.</title>
        <authorList>
            <person name="Kadnikov V.V."/>
            <person name="Mardanov A.V."/>
            <person name="Ivasenko D.A."/>
            <person name="Antsiferov D.V."/>
            <person name="Beletsky A.V."/>
            <person name="Karnachuk O.V."/>
            <person name="Ravin N.V."/>
        </authorList>
    </citation>
    <scope>NUCLEOTIDE SEQUENCE [LARGE SCALE GENOMIC DNA]</scope>
</reference>
<dbReference type="PROSITE" id="PS50975">
    <property type="entry name" value="ATP_GRASP"/>
    <property type="match status" value="1"/>
</dbReference>
<feature type="binding site" evidence="5">
    <location>
        <position position="272"/>
    </location>
    <ligand>
        <name>ATP</name>
        <dbReference type="ChEBI" id="CHEBI:30616"/>
    </ligand>
</feature>
<dbReference type="InterPro" id="IPR003135">
    <property type="entry name" value="ATP-grasp_carboxylate-amine"/>
</dbReference>
<keyword evidence="1 5" id="KW-0436">Ligase</keyword>
<dbReference type="GO" id="GO:0005829">
    <property type="term" value="C:cytosol"/>
    <property type="evidence" value="ECO:0007669"/>
    <property type="project" value="TreeGrafter"/>
</dbReference>
<evidence type="ECO:0000313" key="8">
    <source>
        <dbReference type="Proteomes" id="UP000244338"/>
    </source>
</evidence>
<dbReference type="SUPFAM" id="SSF56059">
    <property type="entry name" value="Glutathione synthetase ATP-binding domain-like"/>
    <property type="match status" value="1"/>
</dbReference>
<dbReference type="InterPro" id="IPR013815">
    <property type="entry name" value="ATP_grasp_subdomain_1"/>
</dbReference>
<dbReference type="PANTHER" id="PTHR11609:SF5">
    <property type="entry name" value="PHOSPHORIBOSYLAMINOIMIDAZOLE CARBOXYLASE"/>
    <property type="match status" value="1"/>
</dbReference>
<keyword evidence="3 5" id="KW-0658">Purine biosynthesis</keyword>
<comment type="similarity">
    <text evidence="5">Belongs to the PurK/PurT family.</text>
</comment>
<feature type="binding site" evidence="5">
    <location>
        <begin position="326"/>
        <end position="327"/>
    </location>
    <ligand>
        <name>ATP</name>
        <dbReference type="ChEBI" id="CHEBI:30616"/>
    </ligand>
</feature>
<evidence type="ECO:0000256" key="2">
    <source>
        <dbReference type="ARBA" id="ARBA00022741"/>
    </source>
</evidence>
<evidence type="ECO:0000313" key="7">
    <source>
        <dbReference type="EMBL" id="PTQ55820.1"/>
    </source>
</evidence>
<dbReference type="Proteomes" id="UP000244338">
    <property type="component" value="Unassembled WGS sequence"/>
</dbReference>
<evidence type="ECO:0000256" key="3">
    <source>
        <dbReference type="ARBA" id="ARBA00022755"/>
    </source>
</evidence>